<organism evidence="1 2">
    <name type="scientific">Nocardioides malaquae</name>
    <dbReference type="NCBI Taxonomy" id="2773426"/>
    <lineage>
        <taxon>Bacteria</taxon>
        <taxon>Bacillati</taxon>
        <taxon>Actinomycetota</taxon>
        <taxon>Actinomycetes</taxon>
        <taxon>Propionibacteriales</taxon>
        <taxon>Nocardioidaceae</taxon>
        <taxon>Nocardioides</taxon>
    </lineage>
</organism>
<sequence>MVGRFEVVAQVLEQGAVRWERVARGLADSHEELLDLVVTLRWSEEGWSPQLLGEVAEMVDRTGEGATQAYAWADHLRALVDDVTTVDHRVAGAAARLWR</sequence>
<dbReference type="EMBL" id="JADCSA010000007">
    <property type="protein sequence ID" value="MBE7324837.1"/>
    <property type="molecule type" value="Genomic_DNA"/>
</dbReference>
<protein>
    <recommendedName>
        <fullName evidence="3">Transposase</fullName>
    </recommendedName>
</protein>
<evidence type="ECO:0000313" key="2">
    <source>
        <dbReference type="Proteomes" id="UP000756387"/>
    </source>
</evidence>
<keyword evidence="2" id="KW-1185">Reference proteome</keyword>
<dbReference type="Proteomes" id="UP000756387">
    <property type="component" value="Unassembled WGS sequence"/>
</dbReference>
<evidence type="ECO:0000313" key="1">
    <source>
        <dbReference type="EMBL" id="MBE7324837.1"/>
    </source>
</evidence>
<name>A0ABR9RTF3_9ACTN</name>
<accession>A0ABR9RTF3</accession>
<evidence type="ECO:0008006" key="3">
    <source>
        <dbReference type="Google" id="ProtNLM"/>
    </source>
</evidence>
<proteinExistence type="predicted"/>
<comment type="caution">
    <text evidence="1">The sequence shown here is derived from an EMBL/GenBank/DDBJ whole genome shotgun (WGS) entry which is preliminary data.</text>
</comment>
<gene>
    <name evidence="1" type="ORF">IEQ44_09235</name>
</gene>
<dbReference type="RefSeq" id="WP_193638161.1">
    <property type="nucleotide sequence ID" value="NZ_JADCSA010000007.1"/>
</dbReference>
<reference evidence="1 2" key="1">
    <citation type="submission" date="2020-10" db="EMBL/GenBank/DDBJ databases">
        <title>Nocardioides sp. isolated from sludge.</title>
        <authorList>
            <person name="Zhang X."/>
        </authorList>
    </citation>
    <scope>NUCLEOTIDE SEQUENCE [LARGE SCALE GENOMIC DNA]</scope>
    <source>
        <strain evidence="1 2">Y6</strain>
    </source>
</reference>